<proteinExistence type="predicted"/>
<gene>
    <name evidence="2 4" type="ORF">P152DRAFT_457351</name>
</gene>
<feature type="region of interest" description="Disordered" evidence="1">
    <location>
        <begin position="234"/>
        <end position="254"/>
    </location>
</feature>
<accession>A0A6G1G7T1</accession>
<dbReference type="PIRSF" id="PIRSF029958">
    <property type="entry name" value="Necrosis-inducing_protein"/>
    <property type="match status" value="1"/>
</dbReference>
<dbReference type="GeneID" id="54419780"/>
<dbReference type="OrthoDB" id="89086at2759"/>
<dbReference type="RefSeq" id="XP_033535612.1">
    <property type="nucleotide sequence ID" value="XM_033679210.1"/>
</dbReference>
<reference evidence="4" key="3">
    <citation type="submission" date="2025-04" db="UniProtKB">
        <authorList>
            <consortium name="RefSeq"/>
        </authorList>
    </citation>
    <scope>IDENTIFICATION</scope>
    <source>
        <strain evidence="4">CBS 781.70</strain>
    </source>
</reference>
<dbReference type="PANTHER" id="PTHR33657">
    <property type="entry name" value="DOMAIN PROTEIN, PUTATIVE (AFU_ORTHOLOGUE AFUA_5G00600)-RELATED"/>
    <property type="match status" value="1"/>
</dbReference>
<name>A0A6G1G7T1_9PEZI</name>
<reference evidence="2 4" key="1">
    <citation type="submission" date="2020-01" db="EMBL/GenBank/DDBJ databases">
        <authorList>
            <consortium name="DOE Joint Genome Institute"/>
            <person name="Haridas S."/>
            <person name="Albert R."/>
            <person name="Binder M."/>
            <person name="Bloem J."/>
            <person name="Labutti K."/>
            <person name="Salamov A."/>
            <person name="Andreopoulos B."/>
            <person name="Baker S.E."/>
            <person name="Barry K."/>
            <person name="Bills G."/>
            <person name="Bluhm B.H."/>
            <person name="Cannon C."/>
            <person name="Castanera R."/>
            <person name="Culley D.E."/>
            <person name="Daum C."/>
            <person name="Ezra D."/>
            <person name="Gonzalez J.B."/>
            <person name="Henrissat B."/>
            <person name="Kuo A."/>
            <person name="Liang C."/>
            <person name="Lipzen A."/>
            <person name="Lutzoni F."/>
            <person name="Magnuson J."/>
            <person name="Mondo S."/>
            <person name="Nolan M."/>
            <person name="Ohm R."/>
            <person name="Pangilinan J."/>
            <person name="Park H.-J."/>
            <person name="Ramirez L."/>
            <person name="Alfaro M."/>
            <person name="Sun H."/>
            <person name="Tritt A."/>
            <person name="Yoshinaga Y."/>
            <person name="Zwiers L.-H."/>
            <person name="Turgeon B.G."/>
            <person name="Goodwin S.B."/>
            <person name="Spatafora J.W."/>
            <person name="Crous P.W."/>
            <person name="Grigoriev I.V."/>
        </authorList>
    </citation>
    <scope>NUCLEOTIDE SEQUENCE</scope>
    <source>
        <strain evidence="2 4">CBS 781.70</strain>
    </source>
</reference>
<evidence type="ECO:0000313" key="3">
    <source>
        <dbReference type="Proteomes" id="UP000504638"/>
    </source>
</evidence>
<dbReference type="AlphaFoldDB" id="A0A6G1G7T1"/>
<evidence type="ECO:0000256" key="1">
    <source>
        <dbReference type="SAM" id="MobiDB-lite"/>
    </source>
</evidence>
<reference evidence="4" key="2">
    <citation type="submission" date="2020-04" db="EMBL/GenBank/DDBJ databases">
        <authorList>
            <consortium name="NCBI Genome Project"/>
        </authorList>
    </citation>
    <scope>NUCLEOTIDE SEQUENCE</scope>
    <source>
        <strain evidence="4">CBS 781.70</strain>
    </source>
</reference>
<keyword evidence="3" id="KW-1185">Reference proteome</keyword>
<organism evidence="2">
    <name type="scientific">Eremomyces bilateralis CBS 781.70</name>
    <dbReference type="NCBI Taxonomy" id="1392243"/>
    <lineage>
        <taxon>Eukaryota</taxon>
        <taxon>Fungi</taxon>
        <taxon>Dikarya</taxon>
        <taxon>Ascomycota</taxon>
        <taxon>Pezizomycotina</taxon>
        <taxon>Dothideomycetes</taxon>
        <taxon>Dothideomycetes incertae sedis</taxon>
        <taxon>Eremomycetales</taxon>
        <taxon>Eremomycetaceae</taxon>
        <taxon>Eremomyces</taxon>
    </lineage>
</organism>
<dbReference type="InterPro" id="IPR008701">
    <property type="entry name" value="NPP1"/>
</dbReference>
<evidence type="ECO:0000313" key="4">
    <source>
        <dbReference type="RefSeq" id="XP_033535612.1"/>
    </source>
</evidence>
<sequence>MIHSSILHTAAFVATYLIAFLAVPVRSDLLSPLPDTATSGALKWQPVLDFDKDSCYHVAAIDKDKNLNPGLEPRNNNLDLCRAQDRLYHSNAYSRQRCNHGWCAYMYGYYFEMDQMFAFGQNGHRHDWEFIIVWTLNDEVRFVSWSAHGDYTTAYYTGVRFEGNHPKLVYHHGAANTGSFRLAKPEDDKIENHWGVWFKAWLVSREVVRDDIGHALMVHDWGNAHSDMKDERFGGSLNEAMPQDARNNGFDPWA</sequence>
<dbReference type="EMBL" id="ML975154">
    <property type="protein sequence ID" value="KAF1813981.1"/>
    <property type="molecule type" value="Genomic_DNA"/>
</dbReference>
<dbReference type="Pfam" id="PF05630">
    <property type="entry name" value="NPP1"/>
    <property type="match status" value="1"/>
</dbReference>
<dbReference type="PANTHER" id="PTHR33657:SF6">
    <property type="entry name" value="SECRETED PROTEIN"/>
    <property type="match status" value="1"/>
</dbReference>
<dbReference type="Proteomes" id="UP000504638">
    <property type="component" value="Unplaced"/>
</dbReference>
<evidence type="ECO:0000313" key="2">
    <source>
        <dbReference type="EMBL" id="KAF1813981.1"/>
    </source>
</evidence>
<protein>
    <submittedName>
        <fullName evidence="2 4">NPP1-domain-containing protein</fullName>
    </submittedName>
</protein>